<evidence type="ECO:0000313" key="1">
    <source>
        <dbReference type="EMBL" id="KAI7843377.1"/>
    </source>
</evidence>
<dbReference type="EMBL" id="JADXDR010000039">
    <property type="protein sequence ID" value="KAI7843377.1"/>
    <property type="molecule type" value="Genomic_DNA"/>
</dbReference>
<reference evidence="1" key="1">
    <citation type="submission" date="2020-11" db="EMBL/GenBank/DDBJ databases">
        <title>Chlorella ohadii genome sequencing and assembly.</title>
        <authorList>
            <person name="Murik O."/>
            <person name="Treves H."/>
            <person name="Kedem I."/>
            <person name="Shotland Y."/>
            <person name="Kaplan A."/>
        </authorList>
    </citation>
    <scope>NUCLEOTIDE SEQUENCE</scope>
    <source>
        <strain evidence="1">1</strain>
    </source>
</reference>
<dbReference type="Proteomes" id="UP001205105">
    <property type="component" value="Unassembled WGS sequence"/>
</dbReference>
<gene>
    <name evidence="1" type="ORF">COHA_002975</name>
</gene>
<protein>
    <submittedName>
        <fullName evidence="1">Uncharacterized protein</fullName>
    </submittedName>
</protein>
<organism evidence="1 2">
    <name type="scientific">Chlorella ohadii</name>
    <dbReference type="NCBI Taxonomy" id="2649997"/>
    <lineage>
        <taxon>Eukaryota</taxon>
        <taxon>Viridiplantae</taxon>
        <taxon>Chlorophyta</taxon>
        <taxon>core chlorophytes</taxon>
        <taxon>Trebouxiophyceae</taxon>
        <taxon>Chlorellales</taxon>
        <taxon>Chlorellaceae</taxon>
        <taxon>Chlorella clade</taxon>
        <taxon>Chlorella</taxon>
    </lineage>
</organism>
<evidence type="ECO:0000313" key="2">
    <source>
        <dbReference type="Proteomes" id="UP001205105"/>
    </source>
</evidence>
<sequence>MPLAGLMVTRLDIILVFPVAAGIYVNAVLDPFADGLGLRMTQEMADNLGTGQGELLTYRIAQHVFAANVIVEEAPDQARAMQLAQQQAAAAKQRLGQDQLARRAEAIMAERQRRVVVPAGALQQLLRAGVSIIMH</sequence>
<accession>A0AAD5DSA1</accession>
<keyword evidence="2" id="KW-1185">Reference proteome</keyword>
<proteinExistence type="predicted"/>
<comment type="caution">
    <text evidence="1">The sequence shown here is derived from an EMBL/GenBank/DDBJ whole genome shotgun (WGS) entry which is preliminary data.</text>
</comment>
<dbReference type="AlphaFoldDB" id="A0AAD5DSA1"/>
<name>A0AAD5DSA1_9CHLO</name>